<evidence type="ECO:0000256" key="2">
    <source>
        <dbReference type="ARBA" id="ARBA00008807"/>
    </source>
</evidence>
<feature type="transmembrane region" description="Helical" evidence="8">
    <location>
        <begin position="412"/>
        <end position="434"/>
    </location>
</feature>
<organism evidence="9 10">
    <name type="scientific">Penicillium cataractarum</name>
    <dbReference type="NCBI Taxonomy" id="2100454"/>
    <lineage>
        <taxon>Eukaryota</taxon>
        <taxon>Fungi</taxon>
        <taxon>Dikarya</taxon>
        <taxon>Ascomycota</taxon>
        <taxon>Pezizomycotina</taxon>
        <taxon>Eurotiomycetes</taxon>
        <taxon>Eurotiomycetidae</taxon>
        <taxon>Eurotiales</taxon>
        <taxon>Aspergillaceae</taxon>
        <taxon>Penicillium</taxon>
    </lineage>
</organism>
<feature type="transmembrane region" description="Helical" evidence="8">
    <location>
        <begin position="627"/>
        <end position="651"/>
    </location>
</feature>
<name>A0A9W9RQY8_9EURO</name>
<feature type="transmembrane region" description="Helical" evidence="8">
    <location>
        <begin position="39"/>
        <end position="57"/>
    </location>
</feature>
<feature type="transmembrane region" description="Helical" evidence="8">
    <location>
        <begin position="69"/>
        <end position="94"/>
    </location>
</feature>
<dbReference type="PANTHER" id="PTHR31645">
    <property type="entry name" value="OLIGOPEPTIDE TRANSPORTER YGL114W-RELATED"/>
    <property type="match status" value="1"/>
</dbReference>
<keyword evidence="5 8" id="KW-1133">Transmembrane helix</keyword>
<protein>
    <submittedName>
        <fullName evidence="9">Oligopeptide transporter</fullName>
    </submittedName>
</protein>
<feature type="transmembrane region" description="Helical" evidence="8">
    <location>
        <begin position="302"/>
        <end position="324"/>
    </location>
</feature>
<keyword evidence="6 8" id="KW-0472">Membrane</keyword>
<gene>
    <name evidence="9" type="ORF">N7496_010503</name>
</gene>
<dbReference type="AlphaFoldDB" id="A0A9W9RQY8"/>
<accession>A0A9W9RQY8</accession>
<comment type="similarity">
    <text evidence="2">Belongs to the oligopeptide OPT transporter family.</text>
</comment>
<dbReference type="Proteomes" id="UP001147782">
    <property type="component" value="Unassembled WGS sequence"/>
</dbReference>
<dbReference type="PANTHER" id="PTHR31645:SF0">
    <property type="entry name" value="OLIGOPEPTIDE TRANSPORTER YGL114W-RELATED"/>
    <property type="match status" value="1"/>
</dbReference>
<feature type="transmembrane region" description="Helical" evidence="8">
    <location>
        <begin position="386"/>
        <end position="406"/>
    </location>
</feature>
<feature type="transmembrane region" description="Helical" evidence="8">
    <location>
        <begin position="559"/>
        <end position="577"/>
    </location>
</feature>
<sequence>MNQLSDRGFTPRALVAGLLVGILINFSNTYYGLRVGSGSQMSMISALLGFITFKLFSRHLGRSFTLQENVLVISAATATGCMTFTAGFINIIPALEYLIGPEENGPINIPTSSLLLWSIGLCFFGTIFAALLREQFIVREKLPWPGPKATAQLLHTLHHKSQPLPGGSDDFPSSDEATDGDVFRPAPEEQPLMAQTNDIRWETGMRRLIQGAMISGIVTIAMFFVPVLHDLPILGPHMANEWLWTMDLSPGFFGGGIITGTAIPLHMLFGSIVGWGILSPYAKHKGWAPGNTDDWETGSRGWIIWVSLAALLADASVKLLWFLIRPLWWSSSISTGDLRPTRAEAVGEDVEPTQNLLVEQDDRLPDWHPSARHIDLSAQRDVRPRVLWLGFLLAVLICIFSGYLTFGEYITWYYTLLAIALSLPMAAVGIRCLAETDYNPGSALVSQLVFATLIPHSNPNGIIMNLLAAAISQAGSNQSGELAYDLKIGSLTGSRPEVQTYGQIIGSIFGALIACSIYKLYASQYPIPGPLFRVPASFLVLSTARLLMGQGLPEGITPFVIAAAILSAAVTIFKMRYENRWWQCFIPSGVSFAIGIYNLPSYTITRALGGLFYWFYKRRNGGRAGNIVILASGLVLGESIASIATVALSAARAS</sequence>
<feature type="region of interest" description="Disordered" evidence="7">
    <location>
        <begin position="165"/>
        <end position="185"/>
    </location>
</feature>
<keyword evidence="3" id="KW-0813">Transport</keyword>
<evidence type="ECO:0000256" key="3">
    <source>
        <dbReference type="ARBA" id="ARBA00022448"/>
    </source>
</evidence>
<evidence type="ECO:0000256" key="5">
    <source>
        <dbReference type="ARBA" id="ARBA00022989"/>
    </source>
</evidence>
<dbReference type="OrthoDB" id="627262at2759"/>
<evidence type="ECO:0000313" key="9">
    <source>
        <dbReference type="EMBL" id="KAJ5364790.1"/>
    </source>
</evidence>
<evidence type="ECO:0000256" key="6">
    <source>
        <dbReference type="ARBA" id="ARBA00023136"/>
    </source>
</evidence>
<evidence type="ECO:0000256" key="4">
    <source>
        <dbReference type="ARBA" id="ARBA00022692"/>
    </source>
</evidence>
<reference evidence="9" key="2">
    <citation type="journal article" date="2023" name="IMA Fungus">
        <title>Comparative genomic study of the Penicillium genus elucidates a diverse pangenome and 15 lateral gene transfer events.</title>
        <authorList>
            <person name="Petersen C."/>
            <person name="Sorensen T."/>
            <person name="Nielsen M.R."/>
            <person name="Sondergaard T.E."/>
            <person name="Sorensen J.L."/>
            <person name="Fitzpatrick D.A."/>
            <person name="Frisvad J.C."/>
            <person name="Nielsen K.L."/>
        </authorList>
    </citation>
    <scope>NUCLEOTIDE SEQUENCE</scope>
    <source>
        <strain evidence="9">IBT 29864</strain>
    </source>
</reference>
<dbReference type="GO" id="GO:0000329">
    <property type="term" value="C:fungal-type vacuole membrane"/>
    <property type="evidence" value="ECO:0007669"/>
    <property type="project" value="TreeGrafter"/>
</dbReference>
<comment type="subcellular location">
    <subcellularLocation>
        <location evidence="1">Membrane</location>
        <topology evidence="1">Multi-pass membrane protein</topology>
    </subcellularLocation>
</comment>
<dbReference type="Pfam" id="PF03169">
    <property type="entry name" value="OPT"/>
    <property type="match status" value="1"/>
</dbReference>
<evidence type="ECO:0000256" key="8">
    <source>
        <dbReference type="SAM" id="Phobius"/>
    </source>
</evidence>
<dbReference type="EMBL" id="JAPZBS010000008">
    <property type="protein sequence ID" value="KAJ5364790.1"/>
    <property type="molecule type" value="Genomic_DNA"/>
</dbReference>
<keyword evidence="10" id="KW-1185">Reference proteome</keyword>
<keyword evidence="4 8" id="KW-0812">Transmembrane</keyword>
<dbReference type="GeneID" id="81442595"/>
<dbReference type="GO" id="GO:0035673">
    <property type="term" value="F:oligopeptide transmembrane transporter activity"/>
    <property type="evidence" value="ECO:0007669"/>
    <property type="project" value="InterPro"/>
</dbReference>
<comment type="caution">
    <text evidence="9">The sequence shown here is derived from an EMBL/GenBank/DDBJ whole genome shotgun (WGS) entry which is preliminary data.</text>
</comment>
<dbReference type="InterPro" id="IPR004813">
    <property type="entry name" value="OPT"/>
</dbReference>
<reference evidence="9" key="1">
    <citation type="submission" date="2022-11" db="EMBL/GenBank/DDBJ databases">
        <authorList>
            <person name="Petersen C."/>
        </authorList>
    </citation>
    <scope>NUCLEOTIDE SEQUENCE</scope>
    <source>
        <strain evidence="9">IBT 29864</strain>
    </source>
</reference>
<dbReference type="InterPro" id="IPR045035">
    <property type="entry name" value="YSL-like"/>
</dbReference>
<proteinExistence type="inferred from homology"/>
<dbReference type="RefSeq" id="XP_056552416.1">
    <property type="nucleotide sequence ID" value="XM_056703416.1"/>
</dbReference>
<evidence type="ECO:0000256" key="7">
    <source>
        <dbReference type="SAM" id="MobiDB-lite"/>
    </source>
</evidence>
<feature type="transmembrane region" description="Helical" evidence="8">
    <location>
        <begin position="589"/>
        <end position="615"/>
    </location>
</feature>
<feature type="transmembrane region" description="Helical" evidence="8">
    <location>
        <begin position="114"/>
        <end position="132"/>
    </location>
</feature>
<feature type="transmembrane region" description="Helical" evidence="8">
    <location>
        <begin position="208"/>
        <end position="229"/>
    </location>
</feature>
<evidence type="ECO:0000256" key="1">
    <source>
        <dbReference type="ARBA" id="ARBA00004141"/>
    </source>
</evidence>
<feature type="transmembrane region" description="Helical" evidence="8">
    <location>
        <begin position="501"/>
        <end position="521"/>
    </location>
</feature>
<evidence type="ECO:0000313" key="10">
    <source>
        <dbReference type="Proteomes" id="UP001147782"/>
    </source>
</evidence>
<feature type="transmembrane region" description="Helical" evidence="8">
    <location>
        <begin position="12"/>
        <end position="33"/>
    </location>
</feature>
<dbReference type="NCBIfam" id="TIGR00728">
    <property type="entry name" value="OPT_sfam"/>
    <property type="match status" value="1"/>
</dbReference>